<evidence type="ECO:0000313" key="2">
    <source>
        <dbReference type="Proteomes" id="UP001054252"/>
    </source>
</evidence>
<reference evidence="1 2" key="1">
    <citation type="journal article" date="2021" name="Commun. Biol.">
        <title>The genome of Shorea leprosula (Dipterocarpaceae) highlights the ecological relevance of drought in aseasonal tropical rainforests.</title>
        <authorList>
            <person name="Ng K.K.S."/>
            <person name="Kobayashi M.J."/>
            <person name="Fawcett J.A."/>
            <person name="Hatakeyama M."/>
            <person name="Paape T."/>
            <person name="Ng C.H."/>
            <person name="Ang C.C."/>
            <person name="Tnah L.H."/>
            <person name="Lee C.T."/>
            <person name="Nishiyama T."/>
            <person name="Sese J."/>
            <person name="O'Brien M.J."/>
            <person name="Copetti D."/>
            <person name="Mohd Noor M.I."/>
            <person name="Ong R.C."/>
            <person name="Putra M."/>
            <person name="Sireger I.Z."/>
            <person name="Indrioko S."/>
            <person name="Kosugi Y."/>
            <person name="Izuno A."/>
            <person name="Isagi Y."/>
            <person name="Lee S.L."/>
            <person name="Shimizu K.K."/>
        </authorList>
    </citation>
    <scope>NUCLEOTIDE SEQUENCE [LARGE SCALE GENOMIC DNA]</scope>
    <source>
        <strain evidence="1">214</strain>
    </source>
</reference>
<dbReference type="AlphaFoldDB" id="A0AAV5J5Q4"/>
<name>A0AAV5J5Q4_9ROSI</name>
<proteinExistence type="predicted"/>
<dbReference type="Proteomes" id="UP001054252">
    <property type="component" value="Unassembled WGS sequence"/>
</dbReference>
<comment type="caution">
    <text evidence="1">The sequence shown here is derived from an EMBL/GenBank/DDBJ whole genome shotgun (WGS) entry which is preliminary data.</text>
</comment>
<gene>
    <name evidence="1" type="ORF">SLEP1_g21374</name>
</gene>
<dbReference type="EMBL" id="BPVZ01000031">
    <property type="protein sequence ID" value="GKV09939.1"/>
    <property type="molecule type" value="Genomic_DNA"/>
</dbReference>
<evidence type="ECO:0000313" key="1">
    <source>
        <dbReference type="EMBL" id="GKV09939.1"/>
    </source>
</evidence>
<organism evidence="1 2">
    <name type="scientific">Rubroshorea leprosula</name>
    <dbReference type="NCBI Taxonomy" id="152421"/>
    <lineage>
        <taxon>Eukaryota</taxon>
        <taxon>Viridiplantae</taxon>
        <taxon>Streptophyta</taxon>
        <taxon>Embryophyta</taxon>
        <taxon>Tracheophyta</taxon>
        <taxon>Spermatophyta</taxon>
        <taxon>Magnoliopsida</taxon>
        <taxon>eudicotyledons</taxon>
        <taxon>Gunneridae</taxon>
        <taxon>Pentapetalae</taxon>
        <taxon>rosids</taxon>
        <taxon>malvids</taxon>
        <taxon>Malvales</taxon>
        <taxon>Dipterocarpaceae</taxon>
        <taxon>Rubroshorea</taxon>
    </lineage>
</organism>
<accession>A0AAV5J5Q4</accession>
<keyword evidence="2" id="KW-1185">Reference proteome</keyword>
<protein>
    <submittedName>
        <fullName evidence="1">Uncharacterized protein</fullName>
    </submittedName>
</protein>
<sequence length="53" mass="6066">MAFFWLRRHLYGADSASRSAILRLRNKRKELEKFVDEIGTIGGAKKKSNNSVV</sequence>